<accession>A0A1I2T6Z9</accession>
<dbReference type="AlphaFoldDB" id="A0A1I2T6Z9"/>
<evidence type="ECO:0000313" key="5">
    <source>
        <dbReference type="EMBL" id="SFG60774.1"/>
    </source>
</evidence>
<gene>
    <name evidence="5" type="ORF">SAMN05192565_106165</name>
</gene>
<evidence type="ECO:0000313" key="6">
    <source>
        <dbReference type="Proteomes" id="UP000199229"/>
    </source>
</evidence>
<dbReference type="Gene3D" id="3.30.450.80">
    <property type="entry name" value="Transcription factor LuxR-like, autoinducer-binding domain"/>
    <property type="match status" value="1"/>
</dbReference>
<feature type="domain" description="HTH luxR-type" evidence="4">
    <location>
        <begin position="175"/>
        <end position="240"/>
    </location>
</feature>
<dbReference type="PROSITE" id="PS50043">
    <property type="entry name" value="HTH_LUXR_2"/>
    <property type="match status" value="1"/>
</dbReference>
<proteinExistence type="predicted"/>
<evidence type="ECO:0000256" key="2">
    <source>
        <dbReference type="ARBA" id="ARBA00023125"/>
    </source>
</evidence>
<dbReference type="PANTHER" id="PTHR44688:SF16">
    <property type="entry name" value="DNA-BINDING TRANSCRIPTIONAL ACTIVATOR DEVR_DOSR"/>
    <property type="match status" value="1"/>
</dbReference>
<dbReference type="GO" id="GO:0006355">
    <property type="term" value="P:regulation of DNA-templated transcription"/>
    <property type="evidence" value="ECO:0007669"/>
    <property type="project" value="InterPro"/>
</dbReference>
<reference evidence="6" key="1">
    <citation type="submission" date="2016-10" db="EMBL/GenBank/DDBJ databases">
        <authorList>
            <person name="Varghese N."/>
            <person name="Submissions S."/>
        </authorList>
    </citation>
    <scope>NUCLEOTIDE SEQUENCE [LARGE SCALE GENOMIC DNA]</scope>
    <source>
        <strain evidence="6">Gh-105</strain>
    </source>
</reference>
<dbReference type="CDD" id="cd06170">
    <property type="entry name" value="LuxR_C_like"/>
    <property type="match status" value="1"/>
</dbReference>
<dbReference type="Gene3D" id="1.10.10.10">
    <property type="entry name" value="Winged helix-like DNA-binding domain superfamily/Winged helix DNA-binding domain"/>
    <property type="match status" value="1"/>
</dbReference>
<name>A0A1I2T6Z9_9HYPH</name>
<evidence type="ECO:0000259" key="4">
    <source>
        <dbReference type="PROSITE" id="PS50043"/>
    </source>
</evidence>
<dbReference type="GO" id="GO:0003677">
    <property type="term" value="F:DNA binding"/>
    <property type="evidence" value="ECO:0007669"/>
    <property type="project" value="UniProtKB-KW"/>
</dbReference>
<dbReference type="Pfam" id="PF03472">
    <property type="entry name" value="Autoind_bind"/>
    <property type="match status" value="1"/>
</dbReference>
<dbReference type="Proteomes" id="UP000199229">
    <property type="component" value="Unassembled WGS sequence"/>
</dbReference>
<dbReference type="RefSeq" id="WP_091970410.1">
    <property type="nucleotide sequence ID" value="NZ_FOPM01000006.1"/>
</dbReference>
<dbReference type="InterPro" id="IPR016032">
    <property type="entry name" value="Sig_transdc_resp-reg_C-effctor"/>
</dbReference>
<evidence type="ECO:0000256" key="3">
    <source>
        <dbReference type="ARBA" id="ARBA00023163"/>
    </source>
</evidence>
<evidence type="ECO:0000256" key="1">
    <source>
        <dbReference type="ARBA" id="ARBA00023015"/>
    </source>
</evidence>
<dbReference type="STRING" id="582675.SAMN05192565_106165"/>
<dbReference type="SMART" id="SM00421">
    <property type="entry name" value="HTH_LUXR"/>
    <property type="match status" value="1"/>
</dbReference>
<dbReference type="PANTHER" id="PTHR44688">
    <property type="entry name" value="DNA-BINDING TRANSCRIPTIONAL ACTIVATOR DEVR_DOSR"/>
    <property type="match status" value="1"/>
</dbReference>
<dbReference type="InterPro" id="IPR036388">
    <property type="entry name" value="WH-like_DNA-bd_sf"/>
</dbReference>
<keyword evidence="3" id="KW-0804">Transcription</keyword>
<dbReference type="InterPro" id="IPR000792">
    <property type="entry name" value="Tscrpt_reg_LuxR_C"/>
</dbReference>
<dbReference type="SUPFAM" id="SSF46894">
    <property type="entry name" value="C-terminal effector domain of the bipartite response regulators"/>
    <property type="match status" value="1"/>
</dbReference>
<dbReference type="SUPFAM" id="SSF75516">
    <property type="entry name" value="Pheromone-binding domain of LuxR-like quorum-sensing transcription factors"/>
    <property type="match status" value="1"/>
</dbReference>
<keyword evidence="6" id="KW-1185">Reference proteome</keyword>
<keyword evidence="2" id="KW-0238">DNA-binding</keyword>
<dbReference type="InterPro" id="IPR036693">
    <property type="entry name" value="TF_LuxR_autoind-bd_dom_sf"/>
</dbReference>
<dbReference type="OrthoDB" id="3170288at2"/>
<sequence>MSRRSLDHTLKLLKELDRAASVPEVVGIVRGQLAGFGVDAVIAALLPEAVALRSFDRRFLVMENVDEAWRRVYLGQHYAADDPIVRETLDRTTGFGWDDPDLRPVRERRAAQIMSEAAEIGLRQGYTVPLTTLEGAPGGMTFAGDRLEIDPAHRGMLTLLASYAFGQALLVRGHGPAGRGVLSPRERETLQWTAEGKTDWEIGEIMGISEHGIDAHLRNVRAKLGVRNRAQAVAEGFRLGLIV</sequence>
<dbReference type="Pfam" id="PF00196">
    <property type="entry name" value="GerE"/>
    <property type="match status" value="1"/>
</dbReference>
<keyword evidence="1" id="KW-0805">Transcription regulation</keyword>
<organism evidence="5 6">
    <name type="scientific">Methylobacterium gossipiicola</name>
    <dbReference type="NCBI Taxonomy" id="582675"/>
    <lineage>
        <taxon>Bacteria</taxon>
        <taxon>Pseudomonadati</taxon>
        <taxon>Pseudomonadota</taxon>
        <taxon>Alphaproteobacteria</taxon>
        <taxon>Hyphomicrobiales</taxon>
        <taxon>Methylobacteriaceae</taxon>
        <taxon>Methylobacterium</taxon>
    </lineage>
</organism>
<dbReference type="EMBL" id="FOPM01000006">
    <property type="protein sequence ID" value="SFG60774.1"/>
    <property type="molecule type" value="Genomic_DNA"/>
</dbReference>
<dbReference type="PRINTS" id="PR00038">
    <property type="entry name" value="HTHLUXR"/>
</dbReference>
<protein>
    <submittedName>
        <fullName evidence="5">LuxR family transcriptional regulator, quorum sensing-dependent transcriptional regulator</fullName>
    </submittedName>
</protein>
<dbReference type="InterPro" id="IPR005143">
    <property type="entry name" value="TF_LuxR_autoind-bd_dom"/>
</dbReference>